<gene>
    <name evidence="1" type="ORF">LAV_00155</name>
</gene>
<proteinExistence type="predicted"/>
<dbReference type="Proteomes" id="UP000223906">
    <property type="component" value="Segment"/>
</dbReference>
<keyword evidence="2" id="KW-1185">Reference proteome</keyword>
<organism evidence="1 2">
    <name type="scientific">Sphingobium phage Lacusarx</name>
    <dbReference type="NCBI Taxonomy" id="1980139"/>
    <lineage>
        <taxon>Viruses</taxon>
        <taxon>Duplodnaviria</taxon>
        <taxon>Heunggongvirae</taxon>
        <taxon>Uroviricota</taxon>
        <taxon>Caudoviricetes</taxon>
        <taxon>Lacusarxvirus</taxon>
        <taxon>Lacusarxvirus lacusarx</taxon>
    </lineage>
</organism>
<protein>
    <submittedName>
        <fullName evidence="1">Uncharacterized protein</fullName>
    </submittedName>
</protein>
<name>A0A1W6DWZ5_9CAUD</name>
<sequence>MAKFGNLNLSIGDLVVIEHPHAHYAHVVARIARNPTDRTVMVIYFKSSGWSDEPRRRNLEAVQGKLPIGADPATVSERLQRYAQRLRDAEKAARTSYHTDVSLLVEQ</sequence>
<dbReference type="EMBL" id="KY629563">
    <property type="protein sequence ID" value="ARK07530.1"/>
    <property type="molecule type" value="Genomic_DNA"/>
</dbReference>
<evidence type="ECO:0000313" key="2">
    <source>
        <dbReference type="Proteomes" id="UP000223906"/>
    </source>
</evidence>
<accession>A0A1W6DWZ5</accession>
<evidence type="ECO:0000313" key="1">
    <source>
        <dbReference type="EMBL" id="ARK07530.1"/>
    </source>
</evidence>
<reference evidence="1 2" key="1">
    <citation type="submission" date="2017-02" db="EMBL/GenBank/DDBJ databases">
        <title>The first characterized phage against a member of the ecologically important #sphingomonads reveals high dissimilarity against all other known phages.</title>
        <authorList>
            <person name="Nielsen T.K."/>
            <person name="Carstens A.B."/>
            <person name="Kot W."/>
            <person name="Lametsch R."/>
            <person name="Neve H."/>
            <person name="Hansen L.H."/>
        </authorList>
    </citation>
    <scope>NUCLEOTIDE SEQUENCE [LARGE SCALE GENOMIC DNA]</scope>
</reference>